<feature type="compositionally biased region" description="Basic and acidic residues" evidence="1">
    <location>
        <begin position="377"/>
        <end position="391"/>
    </location>
</feature>
<evidence type="ECO:0000256" key="2">
    <source>
        <dbReference type="SAM" id="Phobius"/>
    </source>
</evidence>
<evidence type="ECO:0000313" key="3">
    <source>
        <dbReference type="EMBL" id="RPB04562.1"/>
    </source>
</evidence>
<dbReference type="AlphaFoldDB" id="A0A3N4K5S8"/>
<dbReference type="EMBL" id="ML120358">
    <property type="protein sequence ID" value="RPB04562.1"/>
    <property type="molecule type" value="Genomic_DNA"/>
</dbReference>
<protein>
    <submittedName>
        <fullName evidence="3">Uncharacterized protein</fullName>
    </submittedName>
</protein>
<proteinExistence type="predicted"/>
<gene>
    <name evidence="3" type="ORF">L873DRAFT_1840577</name>
</gene>
<feature type="transmembrane region" description="Helical" evidence="2">
    <location>
        <begin position="87"/>
        <end position="105"/>
    </location>
</feature>
<dbReference type="OrthoDB" id="5428414at2759"/>
<feature type="region of interest" description="Disordered" evidence="1">
    <location>
        <begin position="363"/>
        <end position="461"/>
    </location>
</feature>
<name>A0A3N4K5S8_9PEZI</name>
<reference evidence="3 4" key="1">
    <citation type="journal article" date="2018" name="Nat. Ecol. Evol.">
        <title>Pezizomycetes genomes reveal the molecular basis of ectomycorrhizal truffle lifestyle.</title>
        <authorList>
            <person name="Murat C."/>
            <person name="Payen T."/>
            <person name="Noel B."/>
            <person name="Kuo A."/>
            <person name="Morin E."/>
            <person name="Chen J."/>
            <person name="Kohler A."/>
            <person name="Krizsan K."/>
            <person name="Balestrini R."/>
            <person name="Da Silva C."/>
            <person name="Montanini B."/>
            <person name="Hainaut M."/>
            <person name="Levati E."/>
            <person name="Barry K.W."/>
            <person name="Belfiori B."/>
            <person name="Cichocki N."/>
            <person name="Clum A."/>
            <person name="Dockter R.B."/>
            <person name="Fauchery L."/>
            <person name="Guy J."/>
            <person name="Iotti M."/>
            <person name="Le Tacon F."/>
            <person name="Lindquist E.A."/>
            <person name="Lipzen A."/>
            <person name="Malagnac F."/>
            <person name="Mello A."/>
            <person name="Molinier V."/>
            <person name="Miyauchi S."/>
            <person name="Poulain J."/>
            <person name="Riccioni C."/>
            <person name="Rubini A."/>
            <person name="Sitrit Y."/>
            <person name="Splivallo R."/>
            <person name="Traeger S."/>
            <person name="Wang M."/>
            <person name="Zifcakova L."/>
            <person name="Wipf D."/>
            <person name="Zambonelli A."/>
            <person name="Paolocci F."/>
            <person name="Nowrousian M."/>
            <person name="Ottonello S."/>
            <person name="Baldrian P."/>
            <person name="Spatafora J.W."/>
            <person name="Henrissat B."/>
            <person name="Nagy L.G."/>
            <person name="Aury J.M."/>
            <person name="Wincker P."/>
            <person name="Grigoriev I.V."/>
            <person name="Bonfante P."/>
            <person name="Martin F.M."/>
        </authorList>
    </citation>
    <scope>NUCLEOTIDE SEQUENCE [LARGE SCALE GENOMIC DNA]</scope>
    <source>
        <strain evidence="3 4">120613-1</strain>
    </source>
</reference>
<feature type="compositionally biased region" description="Basic residues" evidence="1">
    <location>
        <begin position="1"/>
        <end position="12"/>
    </location>
</feature>
<evidence type="ECO:0000256" key="1">
    <source>
        <dbReference type="SAM" id="MobiDB-lite"/>
    </source>
</evidence>
<organism evidence="3 4">
    <name type="scientific">Choiromyces venosus 120613-1</name>
    <dbReference type="NCBI Taxonomy" id="1336337"/>
    <lineage>
        <taxon>Eukaryota</taxon>
        <taxon>Fungi</taxon>
        <taxon>Dikarya</taxon>
        <taxon>Ascomycota</taxon>
        <taxon>Pezizomycotina</taxon>
        <taxon>Pezizomycetes</taxon>
        <taxon>Pezizales</taxon>
        <taxon>Tuberaceae</taxon>
        <taxon>Choiromyces</taxon>
    </lineage>
</organism>
<evidence type="ECO:0000313" key="4">
    <source>
        <dbReference type="Proteomes" id="UP000276215"/>
    </source>
</evidence>
<accession>A0A3N4K5S8</accession>
<dbReference type="Proteomes" id="UP000276215">
    <property type="component" value="Unassembled WGS sequence"/>
</dbReference>
<keyword evidence="2" id="KW-0812">Transmembrane</keyword>
<sequence length="461" mass="53035">MISSMHRKRRRDKPSSRSVHDEVLAQQDSIVIANSSPRVLFPRPPMDDKRWEKLIHEDRVFDISIYRETIPQALQELMSEKTTLKIFRGKVYYFWAYMFFFQWGFSELERERMFQVIKPSGYIIPQWIGSTDVLIGGFQHTYKRFNTWMWERIVRFADKYRCSEAGIAWAVRFKSASKKKNREIPQPDILSGIEFGVLEMQEVFTPLLSICELKRARHGDAYWIGEKDGGEWWAARLKQKFLEAVAYYLVEDAKDCNDSRLMLVTLRKCAPVPPLRHLIRPPVRRPGKMNWPELDTPFDQLQIFNASLVRKVVPRTSKEGEMTKLQVTGLALPEMSPAGLDLAKSRETTPFISTMTAFSALADPLRDPLQSGTNKSPAEKSPRRQTEKAPEFLKGSLGSSRSRPSHVAAAERQQRQDAIESGRFPQGRTYPLPSFVFPASPGRRVIAGQGNREKGPEGVRR</sequence>
<feature type="compositionally biased region" description="Basic and acidic residues" evidence="1">
    <location>
        <begin position="451"/>
        <end position="461"/>
    </location>
</feature>
<feature type="region of interest" description="Disordered" evidence="1">
    <location>
        <begin position="1"/>
        <end position="21"/>
    </location>
</feature>
<keyword evidence="2" id="KW-1133">Transmembrane helix</keyword>
<keyword evidence="2" id="KW-0472">Membrane</keyword>
<keyword evidence="4" id="KW-1185">Reference proteome</keyword>